<dbReference type="EMBL" id="BK015871">
    <property type="protein sequence ID" value="DAD70898.1"/>
    <property type="molecule type" value="Genomic_DNA"/>
</dbReference>
<proteinExistence type="predicted"/>
<protein>
    <submittedName>
        <fullName evidence="1">Zinc-ribbon domain protein</fullName>
    </submittedName>
</protein>
<organism evidence="1">
    <name type="scientific">Siphoviridae sp. ctvok7</name>
    <dbReference type="NCBI Taxonomy" id="2827596"/>
    <lineage>
        <taxon>Viruses</taxon>
        <taxon>Duplodnaviria</taxon>
        <taxon>Heunggongvirae</taxon>
        <taxon>Uroviricota</taxon>
        <taxon>Caudoviricetes</taxon>
    </lineage>
</organism>
<reference evidence="1" key="1">
    <citation type="journal article" date="2021" name="Proc. Natl. Acad. Sci. U.S.A.">
        <title>A Catalog of Tens of Thousands of Viruses from Human Metagenomes Reveals Hidden Associations with Chronic Diseases.</title>
        <authorList>
            <person name="Tisza M.J."/>
            <person name="Buck C.B."/>
        </authorList>
    </citation>
    <scope>NUCLEOTIDE SEQUENCE</scope>
    <source>
        <strain evidence="1">Ctvok7</strain>
    </source>
</reference>
<evidence type="ECO:0000313" key="1">
    <source>
        <dbReference type="EMBL" id="DAD70898.1"/>
    </source>
</evidence>
<sequence>MQTLLCVSCGCVNQGECKGGTSKHFCCLCWIFREKDCLWIYVEVRIVKEYIERAVAMDAILGLTIADPAVAQYADAVCYHLQNLPAADVAEVRHGRWMTTDAYPHHLYCSVCYKTYSKNAKWVNELDLPTNYCPNCGARMEKEDEHEAG</sequence>
<accession>A0A8S5LLX6</accession>
<name>A0A8S5LLX6_9CAUD</name>